<dbReference type="OrthoDB" id="9808528at2"/>
<gene>
    <name evidence="4" type="ORF">CE457_06730</name>
    <name evidence="3" type="ORF">KUC_3162</name>
</gene>
<evidence type="ECO:0000313" key="5">
    <source>
        <dbReference type="Proteomes" id="UP000005756"/>
    </source>
</evidence>
<sequence>MRLVHQASPWRSLFHVNGTLNTSALNAPLHHLFSKLFSELPSPDASLAEAYAWQLPLVETLVHYDLPAWRISQIISDHNASLYRQAVAQSLDEMQAQGWGAPPVDYCVLLLGSAARFESLLGPDQDNALIIDDYPDHRHVEVDGYFQALGERFTQRLDEAGIPLCHGHVMARWPMWRKRLSEWHAQLEIWSADRQVKRVQQTNILLDFAPVAGNPALAEQLGKSIASLLPKASLFMDEMAALLDELPVALDRFGRLASSPGLDAPHEQAINLKHQGLLPLISATRLSCLRYGLRDIATHERLISLSHTTDALTSSESELLVAAFERLQQRLLDQQRYNKARGQAADGWIDLRRLREDERLLLKFDLQQIKAFVQGVKNA</sequence>
<dbReference type="Proteomes" id="UP000216538">
    <property type="component" value="Unassembled WGS sequence"/>
</dbReference>
<name>A0A265E0Q6_9GAMM</name>
<dbReference type="InterPro" id="IPR005105">
    <property type="entry name" value="GlnD_Uridyltrans_N"/>
</dbReference>
<feature type="domain" description="DUF294" evidence="2">
    <location>
        <begin position="234"/>
        <end position="377"/>
    </location>
</feature>
<evidence type="ECO:0000313" key="4">
    <source>
        <dbReference type="EMBL" id="OZT74828.1"/>
    </source>
</evidence>
<dbReference type="Pfam" id="PF03445">
    <property type="entry name" value="DUF294"/>
    <property type="match status" value="1"/>
</dbReference>
<accession>A0A265E0Q6</accession>
<evidence type="ECO:0000313" key="6">
    <source>
        <dbReference type="Proteomes" id="UP000216538"/>
    </source>
</evidence>
<dbReference type="CDD" id="cd05401">
    <property type="entry name" value="NT_GlnE_GlnD_like"/>
    <property type="match status" value="1"/>
</dbReference>
<dbReference type="Proteomes" id="UP000005756">
    <property type="component" value="Unassembled WGS sequence"/>
</dbReference>
<evidence type="ECO:0000259" key="1">
    <source>
        <dbReference type="Pfam" id="PF03445"/>
    </source>
</evidence>
<dbReference type="AlphaFoldDB" id="A0A265E0Q6"/>
<dbReference type="EMBL" id="JH393259">
    <property type="protein sequence ID" value="EHJ91610.1"/>
    <property type="molecule type" value="Genomic_DNA"/>
</dbReference>
<keyword evidence="6" id="KW-1185">Reference proteome</keyword>
<proteinExistence type="predicted"/>
<evidence type="ECO:0000313" key="3">
    <source>
        <dbReference type="EMBL" id="EHJ91610.1"/>
    </source>
</evidence>
<dbReference type="GO" id="GO:0008773">
    <property type="term" value="F:[protein-PII] uridylyltransferase activity"/>
    <property type="evidence" value="ECO:0007669"/>
    <property type="project" value="InterPro"/>
</dbReference>
<protein>
    <submittedName>
        <fullName evidence="4">Signal transduction protein</fullName>
    </submittedName>
</protein>
<feature type="domain" description="Protein-PII uridylyltransferase N-terminal" evidence="1">
    <location>
        <begin position="57"/>
        <end position="193"/>
    </location>
</feature>
<dbReference type="InterPro" id="IPR018821">
    <property type="entry name" value="DUF294_put_nucleoTrafse_sb-bd"/>
</dbReference>
<dbReference type="Pfam" id="PF10335">
    <property type="entry name" value="DUF294_C"/>
    <property type="match status" value="1"/>
</dbReference>
<dbReference type="RefSeq" id="WP_007114099.1">
    <property type="nucleotide sequence ID" value="NZ_JH393259.1"/>
</dbReference>
<dbReference type="EMBL" id="NPEY01000004">
    <property type="protein sequence ID" value="OZT74828.1"/>
    <property type="molecule type" value="Genomic_DNA"/>
</dbReference>
<reference evidence="3 5" key="1">
    <citation type="submission" date="2011-10" db="EMBL/GenBank/DDBJ databases">
        <authorList>
            <person name="Quillaguamn J."/>
            <person name="Guzmn D."/>
            <person name="Balderrama-Subieta A."/>
            <person name="Cardona-Ortuo C."/>
            <person name="Guevara-Martnez M."/>
            <person name="Callisaya-Quispe N."/>
        </authorList>
    </citation>
    <scope>NUCLEOTIDE SEQUENCE [LARGE SCALE GENOMIC DNA]</scope>
    <source>
        <strain evidence="3 5">LC1</strain>
    </source>
</reference>
<dbReference type="STRING" id="1072583.KUC_3162"/>
<organism evidence="3 5">
    <name type="scientific">Vreelandella boliviensis LC1</name>
    <dbReference type="NCBI Taxonomy" id="1072583"/>
    <lineage>
        <taxon>Bacteria</taxon>
        <taxon>Pseudomonadati</taxon>
        <taxon>Pseudomonadota</taxon>
        <taxon>Gammaproteobacteria</taxon>
        <taxon>Oceanospirillales</taxon>
        <taxon>Halomonadaceae</taxon>
        <taxon>Vreelandella</taxon>
    </lineage>
</organism>
<reference evidence="4 6" key="2">
    <citation type="submission" date="2017-07" db="EMBL/GenBank/DDBJ databases">
        <title>Shotgun whole genome sequences of three halophilic bacterial isolates.</title>
        <authorList>
            <person name="Pozzo T."/>
            <person name="Higdon S.M."/>
            <person name="Quillaguaman J."/>
        </authorList>
    </citation>
    <scope>NUCLEOTIDE SEQUENCE [LARGE SCALE GENOMIC DNA]</scope>
    <source>
        <strain evidence="4 6">LC1</strain>
    </source>
</reference>
<evidence type="ECO:0000259" key="2">
    <source>
        <dbReference type="Pfam" id="PF10335"/>
    </source>
</evidence>